<feature type="domain" description="Plastocyanin-like" evidence="13">
    <location>
        <begin position="442"/>
        <end position="569"/>
    </location>
</feature>
<evidence type="ECO:0000259" key="14">
    <source>
        <dbReference type="Pfam" id="PF07732"/>
    </source>
</evidence>
<feature type="domain" description="Plastocyanin-like" evidence="12">
    <location>
        <begin position="218"/>
        <end position="364"/>
    </location>
</feature>
<dbReference type="SUPFAM" id="SSF49503">
    <property type="entry name" value="Cupredoxins"/>
    <property type="match status" value="3"/>
</dbReference>
<feature type="chain" id="PRO_5041345198" description="laccase" evidence="11">
    <location>
        <begin position="18"/>
        <end position="612"/>
    </location>
</feature>
<dbReference type="PANTHER" id="PTHR11709">
    <property type="entry name" value="MULTI-COPPER OXIDASE"/>
    <property type="match status" value="1"/>
</dbReference>
<feature type="domain" description="Plastocyanin-like" evidence="14">
    <location>
        <begin position="91"/>
        <end position="205"/>
    </location>
</feature>
<dbReference type="Pfam" id="PF07731">
    <property type="entry name" value="Cu-oxidase_2"/>
    <property type="match status" value="1"/>
</dbReference>
<dbReference type="CDD" id="cd13880">
    <property type="entry name" value="CuRO_2_MaLCC_like"/>
    <property type="match status" value="1"/>
</dbReference>
<accession>A0AA38X830</accession>
<keyword evidence="8" id="KW-0325">Glycoprotein</keyword>
<dbReference type="InterPro" id="IPR002355">
    <property type="entry name" value="Cu_oxidase_Cu_BS"/>
</dbReference>
<reference evidence="15" key="1">
    <citation type="submission" date="2022-10" db="EMBL/GenBank/DDBJ databases">
        <title>Culturing micro-colonial fungi from biological soil crusts in the Mojave desert and describing Neophaeococcomyces mojavensis, and introducing the new genera and species Taxawa tesnikishii.</title>
        <authorList>
            <person name="Kurbessoian T."/>
            <person name="Stajich J.E."/>
        </authorList>
    </citation>
    <scope>NUCLEOTIDE SEQUENCE</scope>
    <source>
        <strain evidence="15">TK_41</strain>
    </source>
</reference>
<evidence type="ECO:0000256" key="2">
    <source>
        <dbReference type="ARBA" id="ARBA00001935"/>
    </source>
</evidence>
<evidence type="ECO:0000313" key="16">
    <source>
        <dbReference type="Proteomes" id="UP001172673"/>
    </source>
</evidence>
<evidence type="ECO:0000256" key="7">
    <source>
        <dbReference type="ARBA" id="ARBA00023008"/>
    </source>
</evidence>
<dbReference type="InterPro" id="IPR008972">
    <property type="entry name" value="Cupredoxin"/>
</dbReference>
<evidence type="ECO:0000259" key="12">
    <source>
        <dbReference type="Pfam" id="PF00394"/>
    </source>
</evidence>
<dbReference type="Pfam" id="PF00394">
    <property type="entry name" value="Cu-oxidase"/>
    <property type="match status" value="1"/>
</dbReference>
<feature type="region of interest" description="Disordered" evidence="10">
    <location>
        <begin position="37"/>
        <end position="56"/>
    </location>
</feature>
<keyword evidence="7" id="KW-0186">Copper</keyword>
<dbReference type="InterPro" id="IPR011706">
    <property type="entry name" value="Cu-oxidase_C"/>
</dbReference>
<dbReference type="GO" id="GO:0046274">
    <property type="term" value="P:lignin catabolic process"/>
    <property type="evidence" value="ECO:0007669"/>
    <property type="project" value="UniProtKB-KW"/>
</dbReference>
<gene>
    <name evidence="15" type="primary">lcc1</name>
    <name evidence="15" type="ORF">H2200_007261</name>
</gene>
<evidence type="ECO:0000256" key="8">
    <source>
        <dbReference type="ARBA" id="ARBA00023180"/>
    </source>
</evidence>
<dbReference type="InterPro" id="IPR011707">
    <property type="entry name" value="Cu-oxidase-like_N"/>
</dbReference>
<sequence length="612" mass="67217">MLLFLSLVSLLFHQALAAYLPELIHFDNGLAKRAAASTSSTSPSTPTAPADSQCTNGPATRSCWGNGYSIATNYDAVWPTTGKTVEYTIEIQNRTLAPDGFSRRVYAINGLYPGPTITANWGDKLKITVKNSLTTNGTSIHWHGLRQWQTNQMDGTNGVTECPLAPGQSRTYEFLCAQFGTTWYHSHFSSQYSDGVVGTIIINGPTTSNYDYDLGTYPITDWYHRPAFEIGPLIQTGGFPRGPPPADNILINGTNVGLNGTGGRYSRTTIAKGKKYKLRLINTSTNDNFKVSLDGHNFTVVSADFVPLNRYSTQYLFIGIGQRYDVIIEANQAVDNYWFHVVPVGGCSNNLNSNAVAIFTYQGANSTGLPSSASRNNGPTGAAASDCTDPNSQLIPYVKLDVPSNYTIPESSRLDVGFAIVQNQQQQTLFQWNLNFTAMSVQWDHPTLEYVLNKSTNYPPNFNLITLPKANAWSYWVIQAIPTIAPPVAHPIHLHGHDFYVLGAGVGIYNNSQTLNYKNPPRRDVAMLPASGYLVLAFITDNPGAWLMHCHIAWHVGLGLAAQFVERADDIPKLPGVADGLEKQCNAWDAYNANAIFHQEDSGLKRREIQAY</sequence>
<dbReference type="Pfam" id="PF07732">
    <property type="entry name" value="Cu-oxidase_3"/>
    <property type="match status" value="1"/>
</dbReference>
<dbReference type="PROSITE" id="PS00080">
    <property type="entry name" value="MULTICOPPER_OXIDASE2"/>
    <property type="match status" value="1"/>
</dbReference>
<dbReference type="GO" id="GO:0052716">
    <property type="term" value="F:hydroquinone:oxygen oxidoreductase activity"/>
    <property type="evidence" value="ECO:0007669"/>
    <property type="project" value="UniProtKB-EC"/>
</dbReference>
<evidence type="ECO:0000256" key="3">
    <source>
        <dbReference type="ARBA" id="ARBA00010609"/>
    </source>
</evidence>
<dbReference type="CDD" id="cd13901">
    <property type="entry name" value="CuRO_3_MaLCC_like"/>
    <property type="match status" value="1"/>
</dbReference>
<proteinExistence type="inferred from homology"/>
<evidence type="ECO:0000256" key="6">
    <source>
        <dbReference type="ARBA" id="ARBA00023002"/>
    </source>
</evidence>
<comment type="cofactor">
    <cofactor evidence="2">
        <name>Cu cation</name>
        <dbReference type="ChEBI" id="CHEBI:23378"/>
    </cofactor>
</comment>
<keyword evidence="11" id="KW-0732">Signal</keyword>
<organism evidence="15 16">
    <name type="scientific">Cladophialophora chaetospira</name>
    <dbReference type="NCBI Taxonomy" id="386627"/>
    <lineage>
        <taxon>Eukaryota</taxon>
        <taxon>Fungi</taxon>
        <taxon>Dikarya</taxon>
        <taxon>Ascomycota</taxon>
        <taxon>Pezizomycotina</taxon>
        <taxon>Eurotiomycetes</taxon>
        <taxon>Chaetothyriomycetidae</taxon>
        <taxon>Chaetothyriales</taxon>
        <taxon>Herpotrichiellaceae</taxon>
        <taxon>Cladophialophora</taxon>
    </lineage>
</organism>
<dbReference type="AlphaFoldDB" id="A0AA38X830"/>
<feature type="region of interest" description="Disordered" evidence="10">
    <location>
        <begin position="369"/>
        <end position="388"/>
    </location>
</feature>
<keyword evidence="5" id="KW-0479">Metal-binding</keyword>
<feature type="compositionally biased region" description="Polar residues" evidence="10">
    <location>
        <begin position="369"/>
        <end position="379"/>
    </location>
</feature>
<evidence type="ECO:0000256" key="10">
    <source>
        <dbReference type="SAM" id="MobiDB-lite"/>
    </source>
</evidence>
<dbReference type="FunFam" id="2.60.40.420:FF:000021">
    <property type="entry name" value="Extracellular dihydrogeodin oxidase/laccase"/>
    <property type="match status" value="1"/>
</dbReference>
<keyword evidence="6" id="KW-0560">Oxidoreductase</keyword>
<protein>
    <recommendedName>
        <fullName evidence="4">laccase</fullName>
        <ecNumber evidence="4">1.10.3.2</ecNumber>
    </recommendedName>
</protein>
<dbReference type="EMBL" id="JAPDRK010000010">
    <property type="protein sequence ID" value="KAJ9608273.1"/>
    <property type="molecule type" value="Genomic_DNA"/>
</dbReference>
<evidence type="ECO:0000256" key="5">
    <source>
        <dbReference type="ARBA" id="ARBA00022723"/>
    </source>
</evidence>
<dbReference type="FunFam" id="2.60.40.420:FF:000045">
    <property type="entry name" value="Laccase 2"/>
    <property type="match status" value="1"/>
</dbReference>
<dbReference type="CDD" id="cd13854">
    <property type="entry name" value="CuRO_1_MaLCC_like"/>
    <property type="match status" value="1"/>
</dbReference>
<name>A0AA38X830_9EURO</name>
<evidence type="ECO:0000256" key="9">
    <source>
        <dbReference type="ARBA" id="ARBA00023185"/>
    </source>
</evidence>
<evidence type="ECO:0000313" key="15">
    <source>
        <dbReference type="EMBL" id="KAJ9608273.1"/>
    </source>
</evidence>
<evidence type="ECO:0000256" key="4">
    <source>
        <dbReference type="ARBA" id="ARBA00012297"/>
    </source>
</evidence>
<keyword evidence="9" id="KW-0439">Lignin degradation</keyword>
<feature type="signal peptide" evidence="11">
    <location>
        <begin position="1"/>
        <end position="17"/>
    </location>
</feature>
<dbReference type="Proteomes" id="UP001172673">
    <property type="component" value="Unassembled WGS sequence"/>
</dbReference>
<comment type="caution">
    <text evidence="15">The sequence shown here is derived from an EMBL/GenBank/DDBJ whole genome shotgun (WGS) entry which is preliminary data.</text>
</comment>
<feature type="compositionally biased region" description="Low complexity" evidence="10">
    <location>
        <begin position="37"/>
        <end position="50"/>
    </location>
</feature>
<dbReference type="PANTHER" id="PTHR11709:SF87">
    <property type="entry name" value="LACCASE"/>
    <property type="match status" value="1"/>
</dbReference>
<dbReference type="EC" id="1.10.3.2" evidence="4"/>
<dbReference type="Gene3D" id="2.60.40.420">
    <property type="entry name" value="Cupredoxins - blue copper proteins"/>
    <property type="match status" value="3"/>
</dbReference>
<evidence type="ECO:0000256" key="11">
    <source>
        <dbReference type="SAM" id="SignalP"/>
    </source>
</evidence>
<keyword evidence="16" id="KW-1185">Reference proteome</keyword>
<dbReference type="GO" id="GO:0005507">
    <property type="term" value="F:copper ion binding"/>
    <property type="evidence" value="ECO:0007669"/>
    <property type="project" value="InterPro"/>
</dbReference>
<dbReference type="InterPro" id="IPR001117">
    <property type="entry name" value="Cu-oxidase_2nd"/>
</dbReference>
<evidence type="ECO:0000259" key="13">
    <source>
        <dbReference type="Pfam" id="PF07731"/>
    </source>
</evidence>
<comment type="catalytic activity">
    <reaction evidence="1">
        <text>4 hydroquinone + O2 = 4 benzosemiquinone + 2 H2O</text>
        <dbReference type="Rhea" id="RHEA:11276"/>
        <dbReference type="ChEBI" id="CHEBI:15377"/>
        <dbReference type="ChEBI" id="CHEBI:15379"/>
        <dbReference type="ChEBI" id="CHEBI:17594"/>
        <dbReference type="ChEBI" id="CHEBI:17977"/>
        <dbReference type="EC" id="1.10.3.2"/>
    </reaction>
</comment>
<evidence type="ECO:0000256" key="1">
    <source>
        <dbReference type="ARBA" id="ARBA00000349"/>
    </source>
</evidence>
<comment type="similarity">
    <text evidence="3">Belongs to the multicopper oxidase family.</text>
</comment>
<dbReference type="InterPro" id="IPR045087">
    <property type="entry name" value="Cu-oxidase_fam"/>
</dbReference>